<evidence type="ECO:0000313" key="6">
    <source>
        <dbReference type="RefSeq" id="XP_034244119.1"/>
    </source>
</evidence>
<dbReference type="AlphaFoldDB" id="A0A6P8ZPH6"/>
<dbReference type="GeneID" id="117646909"/>
<feature type="domain" description="NADP-dependent oxidoreductase" evidence="4">
    <location>
        <begin position="23"/>
        <end position="304"/>
    </location>
</feature>
<feature type="active site" description="Proton donor" evidence="1">
    <location>
        <position position="55"/>
    </location>
</feature>
<gene>
    <name evidence="6" type="primary">LOC117646909</name>
</gene>
<dbReference type="Gene3D" id="3.20.20.100">
    <property type="entry name" value="NADP-dependent oxidoreductase domain"/>
    <property type="match status" value="1"/>
</dbReference>
<name>A0A6P8ZPH6_THRPL</name>
<accession>A0A6P8ZPH6</accession>
<dbReference type="PROSITE" id="PS00798">
    <property type="entry name" value="ALDOKETO_REDUCTASE_1"/>
    <property type="match status" value="1"/>
</dbReference>
<dbReference type="RefSeq" id="XP_034244119.1">
    <property type="nucleotide sequence ID" value="XM_034388228.1"/>
</dbReference>
<evidence type="ECO:0000256" key="1">
    <source>
        <dbReference type="PIRSR" id="PIRSR000097-1"/>
    </source>
</evidence>
<dbReference type="Proteomes" id="UP000515158">
    <property type="component" value="Unplaced"/>
</dbReference>
<feature type="site" description="Lowers pKa of active site Tyr" evidence="3">
    <location>
        <position position="84"/>
    </location>
</feature>
<dbReference type="SUPFAM" id="SSF51430">
    <property type="entry name" value="NAD(P)-linked oxidoreductase"/>
    <property type="match status" value="1"/>
</dbReference>
<proteinExistence type="predicted"/>
<keyword evidence="5" id="KW-1185">Reference proteome</keyword>
<dbReference type="PANTHER" id="PTHR11732">
    <property type="entry name" value="ALDO/KETO REDUCTASE"/>
    <property type="match status" value="1"/>
</dbReference>
<feature type="binding site" evidence="2">
    <location>
        <position position="117"/>
    </location>
    <ligand>
        <name>substrate</name>
    </ligand>
</feature>
<evidence type="ECO:0000256" key="2">
    <source>
        <dbReference type="PIRSR" id="PIRSR000097-2"/>
    </source>
</evidence>
<evidence type="ECO:0000259" key="4">
    <source>
        <dbReference type="Pfam" id="PF00248"/>
    </source>
</evidence>
<sequence length="332" mass="36684">MPASTLRLEPTLEHARVSNLRSGSAWSQAAEGELEAPLNAALEAGYRHIDTAASYFNEALIGKVLNQWISSGRVKREDLFIVTKLPAAGIKPGGPQKWLSASLQKLGLDYVDLYLAHVPFCAKEDAAGSPFPVPMQFEPDTDHAGMWRDMEAEVLAGRAKAIGLSNYSKRLIQIVLDNCRIKPANLQVELHVYMQQKPLVDFCHQNGITVCAYFPIGTPGSKAFAQSSFTRGMMKLPDLINDPTILEVAKKYKKTPGQVLLKHIVQRGVCAIPKSLSKERIEQNIALFDWELSKEDTAKIDALDKGKAGRILSFLFLGIPESHPAFPFQDYP</sequence>
<dbReference type="InterPro" id="IPR036812">
    <property type="entry name" value="NAD(P)_OxRdtase_dom_sf"/>
</dbReference>
<dbReference type="InterPro" id="IPR020471">
    <property type="entry name" value="AKR"/>
</dbReference>
<protein>
    <submittedName>
        <fullName evidence="6">Aldose reductase-like</fullName>
    </submittedName>
</protein>
<dbReference type="PIRSF" id="PIRSF000097">
    <property type="entry name" value="AKR"/>
    <property type="match status" value="1"/>
</dbReference>
<dbReference type="InterPro" id="IPR023210">
    <property type="entry name" value="NADP_OxRdtase_dom"/>
</dbReference>
<dbReference type="PROSITE" id="PS00063">
    <property type="entry name" value="ALDOKETO_REDUCTASE_3"/>
    <property type="match status" value="1"/>
</dbReference>
<organism evidence="6">
    <name type="scientific">Thrips palmi</name>
    <name type="common">Melon thrips</name>
    <dbReference type="NCBI Taxonomy" id="161013"/>
    <lineage>
        <taxon>Eukaryota</taxon>
        <taxon>Metazoa</taxon>
        <taxon>Ecdysozoa</taxon>
        <taxon>Arthropoda</taxon>
        <taxon>Hexapoda</taxon>
        <taxon>Insecta</taxon>
        <taxon>Pterygota</taxon>
        <taxon>Neoptera</taxon>
        <taxon>Paraneoptera</taxon>
        <taxon>Thysanoptera</taxon>
        <taxon>Terebrantia</taxon>
        <taxon>Thripoidea</taxon>
        <taxon>Thripidae</taxon>
        <taxon>Thrips</taxon>
    </lineage>
</organism>
<evidence type="ECO:0000313" key="5">
    <source>
        <dbReference type="Proteomes" id="UP000515158"/>
    </source>
</evidence>
<dbReference type="OrthoDB" id="416253at2759"/>
<dbReference type="InParanoid" id="A0A6P8ZPH6"/>
<dbReference type="PRINTS" id="PR00069">
    <property type="entry name" value="ALDKETRDTASE"/>
</dbReference>
<dbReference type="GO" id="GO:0016491">
    <property type="term" value="F:oxidoreductase activity"/>
    <property type="evidence" value="ECO:0007669"/>
    <property type="project" value="InterPro"/>
</dbReference>
<dbReference type="InterPro" id="IPR018170">
    <property type="entry name" value="Aldo/ket_reductase_CS"/>
</dbReference>
<evidence type="ECO:0000256" key="3">
    <source>
        <dbReference type="PIRSR" id="PIRSR000097-3"/>
    </source>
</evidence>
<dbReference type="PROSITE" id="PS00062">
    <property type="entry name" value="ALDOKETO_REDUCTASE_2"/>
    <property type="match status" value="1"/>
</dbReference>
<dbReference type="Pfam" id="PF00248">
    <property type="entry name" value="Aldo_ket_red"/>
    <property type="match status" value="1"/>
</dbReference>
<dbReference type="KEGG" id="tpal:117646909"/>
<reference evidence="6" key="1">
    <citation type="submission" date="2025-08" db="UniProtKB">
        <authorList>
            <consortium name="RefSeq"/>
        </authorList>
    </citation>
    <scope>IDENTIFICATION</scope>
    <source>
        <tissue evidence="6">Total insect</tissue>
    </source>
</reference>